<accession>A0A843W0T2</accession>
<organism evidence="3 4">
    <name type="scientific">Colocasia esculenta</name>
    <name type="common">Wild taro</name>
    <name type="synonym">Arum esculentum</name>
    <dbReference type="NCBI Taxonomy" id="4460"/>
    <lineage>
        <taxon>Eukaryota</taxon>
        <taxon>Viridiplantae</taxon>
        <taxon>Streptophyta</taxon>
        <taxon>Embryophyta</taxon>
        <taxon>Tracheophyta</taxon>
        <taxon>Spermatophyta</taxon>
        <taxon>Magnoliopsida</taxon>
        <taxon>Liliopsida</taxon>
        <taxon>Araceae</taxon>
        <taxon>Aroideae</taxon>
        <taxon>Colocasieae</taxon>
        <taxon>Colocasia</taxon>
    </lineage>
</organism>
<comment type="caution">
    <text evidence="3">The sequence shown here is derived from an EMBL/GenBank/DDBJ whole genome shotgun (WGS) entry which is preliminary data.</text>
</comment>
<evidence type="ECO:0000313" key="4">
    <source>
        <dbReference type="Proteomes" id="UP000652761"/>
    </source>
</evidence>
<dbReference type="PANTHER" id="PTHR48104:SF30">
    <property type="entry name" value="METACASPASE-1"/>
    <property type="match status" value="1"/>
</dbReference>
<proteinExistence type="inferred from homology"/>
<dbReference type="Gene3D" id="3.40.50.12660">
    <property type="match status" value="1"/>
</dbReference>
<evidence type="ECO:0000313" key="3">
    <source>
        <dbReference type="EMBL" id="MQM00378.1"/>
    </source>
</evidence>
<dbReference type="Pfam" id="PF00656">
    <property type="entry name" value="Peptidase_C14"/>
    <property type="match status" value="1"/>
</dbReference>
<sequence>MAAAMQWLVQGCRSGDSLFFHFSGHGSQRMDINSDELDGFDETLCPLDYEINGMISDDEIHTTIVEPLPTGVKLHAVIDACHSGSSLDLPYLCKLHRNGFWQWEVHSKKETSGGIAICFSGCDDDQTSSDTSAFTREIMTGAMTYCFIQAVESEPGVTYGRILQSMRSAIREASTGIRVGGPIASLLGKVFQIGLTQVVVARAGKMGGEDCMLPISILFLHVPQLSSSLKFNIFQEKFIL</sequence>
<dbReference type="InterPro" id="IPR050452">
    <property type="entry name" value="Metacaspase"/>
</dbReference>
<dbReference type="OrthoDB" id="3223806at2759"/>
<feature type="domain" description="Peptidase C14 caspase" evidence="2">
    <location>
        <begin position="1"/>
        <end position="174"/>
    </location>
</feature>
<keyword evidence="4" id="KW-1185">Reference proteome</keyword>
<dbReference type="EMBL" id="NMUH01002506">
    <property type="protein sequence ID" value="MQM00378.1"/>
    <property type="molecule type" value="Genomic_DNA"/>
</dbReference>
<name>A0A843W0T2_COLES</name>
<dbReference type="GO" id="GO:0005737">
    <property type="term" value="C:cytoplasm"/>
    <property type="evidence" value="ECO:0007669"/>
    <property type="project" value="TreeGrafter"/>
</dbReference>
<evidence type="ECO:0000259" key="2">
    <source>
        <dbReference type="Pfam" id="PF00656"/>
    </source>
</evidence>
<dbReference type="InterPro" id="IPR011600">
    <property type="entry name" value="Pept_C14_caspase"/>
</dbReference>
<dbReference type="Proteomes" id="UP000652761">
    <property type="component" value="Unassembled WGS sequence"/>
</dbReference>
<dbReference type="PANTHER" id="PTHR48104">
    <property type="entry name" value="METACASPASE-4"/>
    <property type="match status" value="1"/>
</dbReference>
<protein>
    <recommendedName>
        <fullName evidence="2">Peptidase C14 caspase domain-containing protein</fullName>
    </recommendedName>
</protein>
<dbReference type="GO" id="GO:0004197">
    <property type="term" value="F:cysteine-type endopeptidase activity"/>
    <property type="evidence" value="ECO:0007669"/>
    <property type="project" value="InterPro"/>
</dbReference>
<dbReference type="GO" id="GO:0006508">
    <property type="term" value="P:proteolysis"/>
    <property type="evidence" value="ECO:0007669"/>
    <property type="project" value="InterPro"/>
</dbReference>
<dbReference type="AlphaFoldDB" id="A0A843W0T2"/>
<reference evidence="3" key="1">
    <citation type="submission" date="2017-07" db="EMBL/GenBank/DDBJ databases">
        <title>Taro Niue Genome Assembly and Annotation.</title>
        <authorList>
            <person name="Atibalentja N."/>
            <person name="Keating K."/>
            <person name="Fields C.J."/>
        </authorList>
    </citation>
    <scope>NUCLEOTIDE SEQUENCE</scope>
    <source>
        <strain evidence="3">Niue_2</strain>
        <tissue evidence="3">Leaf</tissue>
    </source>
</reference>
<evidence type="ECO:0000256" key="1">
    <source>
        <dbReference type="ARBA" id="ARBA00009005"/>
    </source>
</evidence>
<comment type="similarity">
    <text evidence="1">Belongs to the peptidase C14B family.</text>
</comment>
<gene>
    <name evidence="3" type="ORF">Taro_033109</name>
</gene>